<proteinExistence type="predicted"/>
<dbReference type="Proteomes" id="UP000297245">
    <property type="component" value="Unassembled WGS sequence"/>
</dbReference>
<dbReference type="EMBL" id="ML179445">
    <property type="protein sequence ID" value="THU87573.1"/>
    <property type="molecule type" value="Genomic_DNA"/>
</dbReference>
<accession>A0A4S8LFT3</accession>
<gene>
    <name evidence="1" type="ORF">K435DRAFT_624300</name>
</gene>
<dbReference type="AlphaFoldDB" id="A0A4S8LFT3"/>
<feature type="non-terminal residue" evidence="1">
    <location>
        <position position="1"/>
    </location>
</feature>
<evidence type="ECO:0000313" key="1">
    <source>
        <dbReference type="EMBL" id="THU87573.1"/>
    </source>
</evidence>
<sequence length="54" mass="6209">YPRSRGVGGSAIHNAMINVIAETRSDFDGLAEMFNDPTWTRDNMQAYYKKIERN</sequence>
<evidence type="ECO:0000313" key="2">
    <source>
        <dbReference type="Proteomes" id="UP000297245"/>
    </source>
</evidence>
<organism evidence="1 2">
    <name type="scientific">Dendrothele bispora (strain CBS 962.96)</name>
    <dbReference type="NCBI Taxonomy" id="1314807"/>
    <lineage>
        <taxon>Eukaryota</taxon>
        <taxon>Fungi</taxon>
        <taxon>Dikarya</taxon>
        <taxon>Basidiomycota</taxon>
        <taxon>Agaricomycotina</taxon>
        <taxon>Agaricomycetes</taxon>
        <taxon>Agaricomycetidae</taxon>
        <taxon>Agaricales</taxon>
        <taxon>Agaricales incertae sedis</taxon>
        <taxon>Dendrothele</taxon>
    </lineage>
</organism>
<reference evidence="1 2" key="1">
    <citation type="journal article" date="2019" name="Nat. Ecol. Evol.">
        <title>Megaphylogeny resolves global patterns of mushroom evolution.</title>
        <authorList>
            <person name="Varga T."/>
            <person name="Krizsan K."/>
            <person name="Foldi C."/>
            <person name="Dima B."/>
            <person name="Sanchez-Garcia M."/>
            <person name="Sanchez-Ramirez S."/>
            <person name="Szollosi G.J."/>
            <person name="Szarkandi J.G."/>
            <person name="Papp V."/>
            <person name="Albert L."/>
            <person name="Andreopoulos W."/>
            <person name="Angelini C."/>
            <person name="Antonin V."/>
            <person name="Barry K.W."/>
            <person name="Bougher N.L."/>
            <person name="Buchanan P."/>
            <person name="Buyck B."/>
            <person name="Bense V."/>
            <person name="Catcheside P."/>
            <person name="Chovatia M."/>
            <person name="Cooper J."/>
            <person name="Damon W."/>
            <person name="Desjardin D."/>
            <person name="Finy P."/>
            <person name="Geml J."/>
            <person name="Haridas S."/>
            <person name="Hughes K."/>
            <person name="Justo A."/>
            <person name="Karasinski D."/>
            <person name="Kautmanova I."/>
            <person name="Kiss B."/>
            <person name="Kocsube S."/>
            <person name="Kotiranta H."/>
            <person name="LaButti K.M."/>
            <person name="Lechner B.E."/>
            <person name="Liimatainen K."/>
            <person name="Lipzen A."/>
            <person name="Lukacs Z."/>
            <person name="Mihaltcheva S."/>
            <person name="Morgado L.N."/>
            <person name="Niskanen T."/>
            <person name="Noordeloos M.E."/>
            <person name="Ohm R.A."/>
            <person name="Ortiz-Santana B."/>
            <person name="Ovrebo C."/>
            <person name="Racz N."/>
            <person name="Riley R."/>
            <person name="Savchenko A."/>
            <person name="Shiryaev A."/>
            <person name="Soop K."/>
            <person name="Spirin V."/>
            <person name="Szebenyi C."/>
            <person name="Tomsovsky M."/>
            <person name="Tulloss R.E."/>
            <person name="Uehling J."/>
            <person name="Grigoriev I.V."/>
            <person name="Vagvolgyi C."/>
            <person name="Papp T."/>
            <person name="Martin F.M."/>
            <person name="Miettinen O."/>
            <person name="Hibbett D.S."/>
            <person name="Nagy L.G."/>
        </authorList>
    </citation>
    <scope>NUCLEOTIDE SEQUENCE [LARGE SCALE GENOMIC DNA]</scope>
    <source>
        <strain evidence="1 2">CBS 962.96</strain>
    </source>
</reference>
<dbReference type="OrthoDB" id="269227at2759"/>
<dbReference type="Gene3D" id="3.50.50.60">
    <property type="entry name" value="FAD/NAD(P)-binding domain"/>
    <property type="match status" value="1"/>
</dbReference>
<protein>
    <submittedName>
        <fullName evidence="1">Uncharacterized protein</fullName>
    </submittedName>
</protein>
<name>A0A4S8LFT3_DENBC</name>
<keyword evidence="2" id="KW-1185">Reference proteome</keyword>
<feature type="non-terminal residue" evidence="1">
    <location>
        <position position="54"/>
    </location>
</feature>
<dbReference type="InterPro" id="IPR036188">
    <property type="entry name" value="FAD/NAD-bd_sf"/>
</dbReference>